<dbReference type="AlphaFoldDB" id="A0AAV3NN21"/>
<name>A0AAV3NN21_LITER</name>
<evidence type="ECO:0000313" key="1">
    <source>
        <dbReference type="EMBL" id="GAA0140584.1"/>
    </source>
</evidence>
<dbReference type="Proteomes" id="UP001454036">
    <property type="component" value="Unassembled WGS sequence"/>
</dbReference>
<accession>A0AAV3NN21</accession>
<gene>
    <name evidence="1" type="ORF">LIER_01900</name>
</gene>
<comment type="caution">
    <text evidence="1">The sequence shown here is derived from an EMBL/GenBank/DDBJ whole genome shotgun (WGS) entry which is preliminary data.</text>
</comment>
<reference evidence="1 2" key="1">
    <citation type="submission" date="2024-01" db="EMBL/GenBank/DDBJ databases">
        <title>The complete chloroplast genome sequence of Lithospermum erythrorhizon: insights into the phylogenetic relationship among Boraginaceae species and the maternal lineages of purple gromwells.</title>
        <authorList>
            <person name="Okada T."/>
            <person name="Watanabe K."/>
        </authorList>
    </citation>
    <scope>NUCLEOTIDE SEQUENCE [LARGE SCALE GENOMIC DNA]</scope>
</reference>
<protein>
    <submittedName>
        <fullName evidence="1">Uncharacterized protein</fullName>
    </submittedName>
</protein>
<proteinExistence type="predicted"/>
<organism evidence="1 2">
    <name type="scientific">Lithospermum erythrorhizon</name>
    <name type="common">Purple gromwell</name>
    <name type="synonym">Lithospermum officinale var. erythrorhizon</name>
    <dbReference type="NCBI Taxonomy" id="34254"/>
    <lineage>
        <taxon>Eukaryota</taxon>
        <taxon>Viridiplantae</taxon>
        <taxon>Streptophyta</taxon>
        <taxon>Embryophyta</taxon>
        <taxon>Tracheophyta</taxon>
        <taxon>Spermatophyta</taxon>
        <taxon>Magnoliopsida</taxon>
        <taxon>eudicotyledons</taxon>
        <taxon>Gunneridae</taxon>
        <taxon>Pentapetalae</taxon>
        <taxon>asterids</taxon>
        <taxon>lamiids</taxon>
        <taxon>Boraginales</taxon>
        <taxon>Boraginaceae</taxon>
        <taxon>Boraginoideae</taxon>
        <taxon>Lithospermeae</taxon>
        <taxon>Lithospermum</taxon>
    </lineage>
</organism>
<evidence type="ECO:0000313" key="2">
    <source>
        <dbReference type="Proteomes" id="UP001454036"/>
    </source>
</evidence>
<keyword evidence="2" id="KW-1185">Reference proteome</keyword>
<dbReference type="EMBL" id="BAABME010000196">
    <property type="protein sequence ID" value="GAA0140584.1"/>
    <property type="molecule type" value="Genomic_DNA"/>
</dbReference>
<sequence length="178" mass="19502">MSQSLENHMDNFEICPRTGANQEDASVSGGMLVLQPTDLIRSGTAAQGAGVANLTYALANPDEAERAEAAYRGIMTSLPAFIKKSIRPNLTNDQLDGITSYFFIPHDKVDTHLALRGEQVYLPHIENNSFDPDLTHGYTLVYVEVFTYGMRLPFSSFVNNLLIAINRAPANSPPLADD</sequence>